<dbReference type="Proteomes" id="UP000317422">
    <property type="component" value="Unassembled WGS sequence"/>
</dbReference>
<name>A0A543N991_9ACTN</name>
<accession>A0A543N991</accession>
<comment type="caution">
    <text evidence="1">The sequence shown here is derived from an EMBL/GenBank/DDBJ whole genome shotgun (WGS) entry which is preliminary data.</text>
</comment>
<gene>
    <name evidence="1" type="ORF">FHX37_3707</name>
</gene>
<dbReference type="EMBL" id="VFQC01000002">
    <property type="protein sequence ID" value="TQN28370.1"/>
    <property type="molecule type" value="Genomic_DNA"/>
</dbReference>
<evidence type="ECO:0000313" key="2">
    <source>
        <dbReference type="Proteomes" id="UP000317422"/>
    </source>
</evidence>
<sequence length="194" mass="21776">MTGTAETEIRRTHAITTVELQRYKNNIALTTLQTLHLGALNVWGNSLPSETMPHEQITVDGVPFSVSPATGEAPDNIRCAGQYLELPETAADWLHLLATSERRCEETVHIHYSSGAADRERLRVSDFLPARSHFGELLAARSPAMHYPHHRQDNLSGQIWAVRVPVTRRETLRGFRLPDNPAIHIFALSTEEVR</sequence>
<organism evidence="1 2">
    <name type="scientific">Haloactinospora alba</name>
    <dbReference type="NCBI Taxonomy" id="405555"/>
    <lineage>
        <taxon>Bacteria</taxon>
        <taxon>Bacillati</taxon>
        <taxon>Actinomycetota</taxon>
        <taxon>Actinomycetes</taxon>
        <taxon>Streptosporangiales</taxon>
        <taxon>Nocardiopsidaceae</taxon>
        <taxon>Haloactinospora</taxon>
    </lineage>
</organism>
<protein>
    <submittedName>
        <fullName evidence="1">Uncharacterized protein</fullName>
    </submittedName>
</protein>
<keyword evidence="2" id="KW-1185">Reference proteome</keyword>
<dbReference type="AlphaFoldDB" id="A0A543N991"/>
<reference evidence="1 2" key="1">
    <citation type="submission" date="2019-06" db="EMBL/GenBank/DDBJ databases">
        <title>Sequencing the genomes of 1000 actinobacteria strains.</title>
        <authorList>
            <person name="Klenk H.-P."/>
        </authorList>
    </citation>
    <scope>NUCLEOTIDE SEQUENCE [LARGE SCALE GENOMIC DNA]</scope>
    <source>
        <strain evidence="1 2">DSM 45015</strain>
    </source>
</reference>
<evidence type="ECO:0000313" key="1">
    <source>
        <dbReference type="EMBL" id="TQN28370.1"/>
    </source>
</evidence>
<proteinExistence type="predicted"/>